<comment type="subcellular location">
    <subcellularLocation>
        <location evidence="1 7">Cell membrane</location>
        <topology evidence="1 7">Multi-pass membrane protein</topology>
    </subcellularLocation>
</comment>
<dbReference type="InterPro" id="IPR000515">
    <property type="entry name" value="MetI-like"/>
</dbReference>
<dbReference type="InterPro" id="IPR035906">
    <property type="entry name" value="MetI-like_sf"/>
</dbReference>
<dbReference type="CDD" id="cd06261">
    <property type="entry name" value="TM_PBP2"/>
    <property type="match status" value="1"/>
</dbReference>
<comment type="similarity">
    <text evidence="7">Belongs to the binding-protein-dependent transport system permease family.</text>
</comment>
<keyword evidence="6 7" id="KW-0472">Membrane</keyword>
<keyword evidence="5 7" id="KW-1133">Transmembrane helix</keyword>
<feature type="transmembrane region" description="Helical" evidence="7">
    <location>
        <begin position="111"/>
        <end position="131"/>
    </location>
</feature>
<accession>A0A4Q9DKW0</accession>
<keyword evidence="10" id="KW-1185">Reference proteome</keyword>
<dbReference type="Gene3D" id="1.10.3720.10">
    <property type="entry name" value="MetI-like"/>
    <property type="match status" value="1"/>
</dbReference>
<dbReference type="Proteomes" id="UP000293142">
    <property type="component" value="Unassembled WGS sequence"/>
</dbReference>
<dbReference type="GO" id="GO:0055085">
    <property type="term" value="P:transmembrane transport"/>
    <property type="evidence" value="ECO:0007669"/>
    <property type="project" value="InterPro"/>
</dbReference>
<evidence type="ECO:0000256" key="2">
    <source>
        <dbReference type="ARBA" id="ARBA00022448"/>
    </source>
</evidence>
<evidence type="ECO:0000259" key="8">
    <source>
        <dbReference type="PROSITE" id="PS50928"/>
    </source>
</evidence>
<evidence type="ECO:0000313" key="9">
    <source>
        <dbReference type="EMBL" id="TBL75398.1"/>
    </source>
</evidence>
<reference evidence="9 10" key="1">
    <citation type="submission" date="2019-02" db="EMBL/GenBank/DDBJ databases">
        <title>Paenibacillus sp. nov., isolated from surface-sterilized tissue of Thalictrum simplex L.</title>
        <authorList>
            <person name="Tuo L."/>
        </authorList>
    </citation>
    <scope>NUCLEOTIDE SEQUENCE [LARGE SCALE GENOMIC DNA]</scope>
    <source>
        <strain evidence="9 10">N2SHLJ1</strain>
    </source>
</reference>
<feature type="domain" description="ABC transmembrane type-1" evidence="8">
    <location>
        <begin position="38"/>
        <end position="245"/>
    </location>
</feature>
<dbReference type="SUPFAM" id="SSF161098">
    <property type="entry name" value="MetI-like"/>
    <property type="match status" value="1"/>
</dbReference>
<keyword evidence="3" id="KW-1003">Cell membrane</keyword>
<evidence type="ECO:0000256" key="1">
    <source>
        <dbReference type="ARBA" id="ARBA00004651"/>
    </source>
</evidence>
<name>A0A4Q9DKW0_9BACL</name>
<sequence>MAAISFSDKGPAGANLVGLWPIGFNLEAYKQALSDDRIVKALGISFLRVALGVTINMALTVITAYPLSKEPNKFPGRSWYVWLCVVTMLFHGGLIPTYILVNDLGLINSVWALVLPGALPVFNVVLLLNFFRQLPKEIEESALMDGASYFQTLLKIYVPLSVPALATLVLLSSIGHWNAWFDGLIYMTDASMYPIQTYMQVLQTQLQAVESLSDAQRVMRVSQKSLMMAYNVITLVPILCLYPFLQKYVKDGLVMGSVKG</sequence>
<evidence type="ECO:0000256" key="7">
    <source>
        <dbReference type="RuleBase" id="RU363032"/>
    </source>
</evidence>
<evidence type="ECO:0000256" key="3">
    <source>
        <dbReference type="ARBA" id="ARBA00022475"/>
    </source>
</evidence>
<dbReference type="PANTHER" id="PTHR43744">
    <property type="entry name" value="ABC TRANSPORTER PERMEASE PROTEIN MG189-RELATED-RELATED"/>
    <property type="match status" value="1"/>
</dbReference>
<feature type="transmembrane region" description="Helical" evidence="7">
    <location>
        <begin position="227"/>
        <end position="245"/>
    </location>
</feature>
<keyword evidence="4 7" id="KW-0812">Transmembrane</keyword>
<keyword evidence="2 7" id="KW-0813">Transport</keyword>
<organism evidence="9 10">
    <name type="scientific">Paenibacillus thalictri</name>
    <dbReference type="NCBI Taxonomy" id="2527873"/>
    <lineage>
        <taxon>Bacteria</taxon>
        <taxon>Bacillati</taxon>
        <taxon>Bacillota</taxon>
        <taxon>Bacilli</taxon>
        <taxon>Bacillales</taxon>
        <taxon>Paenibacillaceae</taxon>
        <taxon>Paenibacillus</taxon>
    </lineage>
</organism>
<dbReference type="OrthoDB" id="9810086at2"/>
<feature type="transmembrane region" description="Helical" evidence="7">
    <location>
        <begin position="46"/>
        <end position="67"/>
    </location>
</feature>
<dbReference type="GO" id="GO:0005886">
    <property type="term" value="C:plasma membrane"/>
    <property type="evidence" value="ECO:0007669"/>
    <property type="project" value="UniProtKB-SubCell"/>
</dbReference>
<proteinExistence type="inferred from homology"/>
<protein>
    <submittedName>
        <fullName evidence="9">Carbohydrate ABC transporter permease</fullName>
    </submittedName>
</protein>
<evidence type="ECO:0000313" key="10">
    <source>
        <dbReference type="Proteomes" id="UP000293142"/>
    </source>
</evidence>
<dbReference type="PROSITE" id="PS50928">
    <property type="entry name" value="ABC_TM1"/>
    <property type="match status" value="1"/>
</dbReference>
<dbReference type="Pfam" id="PF00528">
    <property type="entry name" value="BPD_transp_1"/>
    <property type="match status" value="1"/>
</dbReference>
<dbReference type="PANTHER" id="PTHR43744:SF9">
    <property type="entry name" value="POLYGALACTURONAN_RHAMNOGALACTURONAN TRANSPORT SYSTEM PERMEASE PROTEIN YTCP"/>
    <property type="match status" value="1"/>
</dbReference>
<dbReference type="AlphaFoldDB" id="A0A4Q9DKW0"/>
<comment type="caution">
    <text evidence="9">The sequence shown here is derived from an EMBL/GenBank/DDBJ whole genome shotgun (WGS) entry which is preliminary data.</text>
</comment>
<evidence type="ECO:0000256" key="4">
    <source>
        <dbReference type="ARBA" id="ARBA00022692"/>
    </source>
</evidence>
<feature type="transmembrane region" description="Helical" evidence="7">
    <location>
        <begin position="79"/>
        <end position="99"/>
    </location>
</feature>
<evidence type="ECO:0000256" key="5">
    <source>
        <dbReference type="ARBA" id="ARBA00022989"/>
    </source>
</evidence>
<dbReference type="EMBL" id="SIRE01000017">
    <property type="protein sequence ID" value="TBL75398.1"/>
    <property type="molecule type" value="Genomic_DNA"/>
</dbReference>
<gene>
    <name evidence="9" type="ORF">EYB31_22825</name>
</gene>
<feature type="transmembrane region" description="Helical" evidence="7">
    <location>
        <begin position="152"/>
        <end position="174"/>
    </location>
</feature>
<evidence type="ECO:0000256" key="6">
    <source>
        <dbReference type="ARBA" id="ARBA00023136"/>
    </source>
</evidence>